<organism evidence="2 3">
    <name type="scientific">Lentzea flava</name>
    <dbReference type="NCBI Taxonomy" id="103732"/>
    <lineage>
        <taxon>Bacteria</taxon>
        <taxon>Bacillati</taxon>
        <taxon>Actinomycetota</taxon>
        <taxon>Actinomycetes</taxon>
        <taxon>Pseudonocardiales</taxon>
        <taxon>Pseudonocardiaceae</taxon>
        <taxon>Lentzea</taxon>
    </lineage>
</organism>
<evidence type="ECO:0000313" key="3">
    <source>
        <dbReference type="Proteomes" id="UP000649573"/>
    </source>
</evidence>
<dbReference type="Proteomes" id="UP000649573">
    <property type="component" value="Unassembled WGS sequence"/>
</dbReference>
<proteinExistence type="predicted"/>
<gene>
    <name evidence="2" type="ORF">GCM10010178_42470</name>
</gene>
<evidence type="ECO:0000313" key="2">
    <source>
        <dbReference type="EMBL" id="GGU45548.1"/>
    </source>
</evidence>
<accession>A0ABQ2UPA5</accession>
<keyword evidence="3" id="KW-1185">Reference proteome</keyword>
<comment type="caution">
    <text evidence="2">The sequence shown here is derived from an EMBL/GenBank/DDBJ whole genome shotgun (WGS) entry which is preliminary data.</text>
</comment>
<dbReference type="EMBL" id="BMRE01000018">
    <property type="protein sequence ID" value="GGU45548.1"/>
    <property type="molecule type" value="Genomic_DNA"/>
</dbReference>
<reference evidence="3" key="1">
    <citation type="journal article" date="2019" name="Int. J. Syst. Evol. Microbiol.">
        <title>The Global Catalogue of Microorganisms (GCM) 10K type strain sequencing project: providing services to taxonomists for standard genome sequencing and annotation.</title>
        <authorList>
            <consortium name="The Broad Institute Genomics Platform"/>
            <consortium name="The Broad Institute Genome Sequencing Center for Infectious Disease"/>
            <person name="Wu L."/>
            <person name="Ma J."/>
        </authorList>
    </citation>
    <scope>NUCLEOTIDE SEQUENCE [LARGE SCALE GENOMIC DNA]</scope>
    <source>
        <strain evidence="3">JCM 3296</strain>
    </source>
</reference>
<sequence>MVQAARPFGQNPGRLAGTPPNRSRLAAEPREAVSFSISPNLPLHWYIALRYAATAVPRARLFFLTRTIGRTSKMDLLVLKEAIHAHRVYMDLMRHDPREASRLYYTITSTFDVPVVQLARCSSLIRHGLLTGSLTSSDYDVARSLCNDIPGAAALAPFFAKIERKNRWWNQG</sequence>
<feature type="region of interest" description="Disordered" evidence="1">
    <location>
        <begin position="1"/>
        <end position="23"/>
    </location>
</feature>
<name>A0ABQ2UPA5_9PSEU</name>
<evidence type="ECO:0000256" key="1">
    <source>
        <dbReference type="SAM" id="MobiDB-lite"/>
    </source>
</evidence>
<protein>
    <submittedName>
        <fullName evidence="2">Uncharacterized protein</fullName>
    </submittedName>
</protein>